<gene>
    <name evidence="1" type="ORF">HOP60_09720</name>
</gene>
<keyword evidence="2" id="KW-1185">Reference proteome</keyword>
<evidence type="ECO:0008006" key="3">
    <source>
        <dbReference type="Google" id="ProtNLM"/>
    </source>
</evidence>
<reference evidence="1 2" key="1">
    <citation type="journal article" date="2021" name="Front. Microbiol.">
        <title>Aerobic Denitrification and Heterotrophic Sulfur Oxidation in the Genus Halomonas Revealed by Six Novel Species Characterizations and Genome-Based Analysis.</title>
        <authorList>
            <person name="Wang L."/>
            <person name="Shao Z."/>
        </authorList>
    </citation>
    <scope>NUCLEOTIDE SEQUENCE [LARGE SCALE GENOMIC DNA]</scope>
    <source>
        <strain evidence="1 2">MCCC 1A05748</strain>
    </source>
</reference>
<evidence type="ECO:0000313" key="1">
    <source>
        <dbReference type="EMBL" id="MCE8047005.1"/>
    </source>
</evidence>
<dbReference type="Proteomes" id="UP001320154">
    <property type="component" value="Unassembled WGS sequence"/>
</dbReference>
<protein>
    <recommendedName>
        <fullName evidence="3">Phage tail protein</fullName>
    </recommendedName>
</protein>
<sequence>MTVPVWPEALPQVLRFPLTQRRQSGKIRTETDTGPAKVRRRFTARVTEYPSSTIMVTGEQKAIFDAFYDDDLGGGTLAFSWTDPDTRQPAMLRIKGEPEATMIRPGASQARRLWEISFDVEVLP</sequence>
<name>A0ABS9B4F1_9GAMM</name>
<proteinExistence type="predicted"/>
<dbReference type="EMBL" id="JABFTQ010000005">
    <property type="protein sequence ID" value="MCE8047005.1"/>
    <property type="molecule type" value="Genomic_DNA"/>
</dbReference>
<dbReference type="RefSeq" id="WP_234250477.1">
    <property type="nucleotide sequence ID" value="NZ_JABFTQ010000005.1"/>
</dbReference>
<evidence type="ECO:0000313" key="2">
    <source>
        <dbReference type="Proteomes" id="UP001320154"/>
    </source>
</evidence>
<comment type="caution">
    <text evidence="1">The sequence shown here is derived from an EMBL/GenBank/DDBJ whole genome shotgun (WGS) entry which is preliminary data.</text>
</comment>
<accession>A0ABS9B4F1</accession>
<organism evidence="1 2">
    <name type="scientific">Billgrantia desiderata</name>
    <dbReference type="NCBI Taxonomy" id="52021"/>
    <lineage>
        <taxon>Bacteria</taxon>
        <taxon>Pseudomonadati</taxon>
        <taxon>Pseudomonadota</taxon>
        <taxon>Gammaproteobacteria</taxon>
        <taxon>Oceanospirillales</taxon>
        <taxon>Halomonadaceae</taxon>
        <taxon>Billgrantia</taxon>
    </lineage>
</organism>